<evidence type="ECO:0000256" key="1">
    <source>
        <dbReference type="SAM" id="Phobius"/>
    </source>
</evidence>
<dbReference type="EMBL" id="QDKG01000010">
    <property type="protein sequence ID" value="PVH23862.1"/>
    <property type="molecule type" value="Genomic_DNA"/>
</dbReference>
<evidence type="ECO:0008006" key="4">
    <source>
        <dbReference type="Google" id="ProtNLM"/>
    </source>
</evidence>
<evidence type="ECO:0000313" key="3">
    <source>
        <dbReference type="Proteomes" id="UP000245627"/>
    </source>
</evidence>
<comment type="caution">
    <text evidence="2">The sequence shown here is derived from an EMBL/GenBank/DDBJ whole genome shotgun (WGS) entry which is preliminary data.</text>
</comment>
<dbReference type="AlphaFoldDB" id="A0A2T8HES7"/>
<feature type="transmembrane region" description="Helical" evidence="1">
    <location>
        <begin position="25"/>
        <end position="45"/>
    </location>
</feature>
<protein>
    <recommendedName>
        <fullName evidence="4">FUSC family protein</fullName>
    </recommendedName>
</protein>
<keyword evidence="1" id="KW-0812">Transmembrane</keyword>
<proteinExistence type="predicted"/>
<reference evidence="2 3" key="1">
    <citation type="submission" date="2018-04" db="EMBL/GenBank/DDBJ databases">
        <title>Sphingobacterium cortibacter sp. nov.</title>
        <authorList>
            <person name="Li Y."/>
        </authorList>
    </citation>
    <scope>NUCLEOTIDE SEQUENCE [LARGE SCALE GENOMIC DNA]</scope>
    <source>
        <strain evidence="2 3">2c-3</strain>
    </source>
</reference>
<keyword evidence="1" id="KW-0472">Membrane</keyword>
<gene>
    <name evidence="2" type="ORF">DC487_17075</name>
</gene>
<name>A0A2T8HES7_9SPHI</name>
<dbReference type="Proteomes" id="UP000245627">
    <property type="component" value="Unassembled WGS sequence"/>
</dbReference>
<organism evidence="2 3">
    <name type="scientific">Sphingobacterium corticibacter</name>
    <dbReference type="NCBI Taxonomy" id="2171749"/>
    <lineage>
        <taxon>Bacteria</taxon>
        <taxon>Pseudomonadati</taxon>
        <taxon>Bacteroidota</taxon>
        <taxon>Sphingobacteriia</taxon>
        <taxon>Sphingobacteriales</taxon>
        <taxon>Sphingobacteriaceae</taxon>
        <taxon>Sphingobacterium</taxon>
    </lineage>
</organism>
<accession>A0A2T8HES7</accession>
<sequence length="69" mass="7833">MVLNAKPYGIVLENRFYNKPNKEKFKIQFLIGLGAFLAISLSIYVSWITGIYLLPPLIFIITVSIIAPF</sequence>
<keyword evidence="3" id="KW-1185">Reference proteome</keyword>
<keyword evidence="1" id="KW-1133">Transmembrane helix</keyword>
<evidence type="ECO:0000313" key="2">
    <source>
        <dbReference type="EMBL" id="PVH23862.1"/>
    </source>
</evidence>